<evidence type="ECO:0000313" key="2">
    <source>
        <dbReference type="Proteomes" id="UP001596242"/>
    </source>
</evidence>
<gene>
    <name evidence="1" type="ORF">ACFP50_36275</name>
</gene>
<comment type="caution">
    <text evidence="1">The sequence shown here is derived from an EMBL/GenBank/DDBJ whole genome shotgun (WGS) entry which is preliminary data.</text>
</comment>
<dbReference type="Proteomes" id="UP001596242">
    <property type="component" value="Unassembled WGS sequence"/>
</dbReference>
<sequence length="58" mass="6734">MAQARLGEDGRYRGDLPCRWCATLIDQGGRRTPRLYCRMFHRWKNYGSWVAALVGGLF</sequence>
<dbReference type="RefSeq" id="WP_386407088.1">
    <property type="nucleotide sequence ID" value="NZ_JBHSPT010000135.1"/>
</dbReference>
<keyword evidence="2" id="KW-1185">Reference proteome</keyword>
<organism evidence="1 2">
    <name type="scientific">Streptomyces pratens</name>
    <dbReference type="NCBI Taxonomy" id="887456"/>
    <lineage>
        <taxon>Bacteria</taxon>
        <taxon>Bacillati</taxon>
        <taxon>Actinomycetota</taxon>
        <taxon>Actinomycetes</taxon>
        <taxon>Kitasatosporales</taxon>
        <taxon>Streptomycetaceae</taxon>
        <taxon>Streptomyces</taxon>
    </lineage>
</organism>
<protein>
    <submittedName>
        <fullName evidence="1">Uncharacterized protein</fullName>
    </submittedName>
</protein>
<evidence type="ECO:0000313" key="1">
    <source>
        <dbReference type="EMBL" id="MFC6060659.1"/>
    </source>
</evidence>
<name>A0ABW1MBA1_9ACTN</name>
<dbReference type="EMBL" id="JBHSPT010000135">
    <property type="protein sequence ID" value="MFC6060659.1"/>
    <property type="molecule type" value="Genomic_DNA"/>
</dbReference>
<reference evidence="2" key="1">
    <citation type="journal article" date="2019" name="Int. J. Syst. Evol. Microbiol.">
        <title>The Global Catalogue of Microorganisms (GCM) 10K type strain sequencing project: providing services to taxonomists for standard genome sequencing and annotation.</title>
        <authorList>
            <consortium name="The Broad Institute Genomics Platform"/>
            <consortium name="The Broad Institute Genome Sequencing Center for Infectious Disease"/>
            <person name="Wu L."/>
            <person name="Ma J."/>
        </authorList>
    </citation>
    <scope>NUCLEOTIDE SEQUENCE [LARGE SCALE GENOMIC DNA]</scope>
    <source>
        <strain evidence="2">JCM 12763</strain>
    </source>
</reference>
<proteinExistence type="predicted"/>
<accession>A0ABW1MBA1</accession>